<sequence>MTSLETLQSAISNVSVWRQGDVCAPHKPLLLLYVLSQYKAGHPRLFNYGLEIHEPLTRLLKEFGPKRRTDYPNMPFWRLRTDGFWEIANAEGCKPRRGNTQPTKKELIDNQVAGGFDETAYQQLLAHPEVIDQLAQQILMDRFPESIQRILANQLGLDFIDRSKSRDPRFRDIVLRAYHSRCAFCGYYLRLDGALVGIEAAHIHWKTYGGPCVVNNGLALCSLHHDAFDMGAFGLDENLTIRISGGVSRSPVVDNLFWQRNGQQLHLPHDKSLWPTEQYVGWHRKQIFKA</sequence>
<dbReference type="PATRIC" id="fig|1133852.3.peg.4657"/>
<dbReference type="Pfam" id="PF13391">
    <property type="entry name" value="HNH_2"/>
    <property type="match status" value="1"/>
</dbReference>
<proteinExistence type="predicted"/>
<dbReference type="Pfam" id="PF26340">
    <property type="entry name" value="DNA-SBD_ScoMcrA"/>
    <property type="match status" value="1"/>
</dbReference>
<feature type="domain" description="ScoMcrA-like DNA sulfur-binding" evidence="2">
    <location>
        <begin position="6"/>
        <end position="158"/>
    </location>
</feature>
<evidence type="ECO:0000313" key="3">
    <source>
        <dbReference type="EMBL" id="AFS76310.1"/>
    </source>
</evidence>
<gene>
    <name evidence="3" type="ordered locus">O3K_22270</name>
</gene>
<reference evidence="3 4" key="1">
    <citation type="journal article" date="2012" name="PLoS ONE">
        <title>Genomic comparison of Escherichia coli O104:H4 isolates from 2009 and 2011 reveals plasmid, and prophage heterogeneity, including Shiga toxin encoding phage stx2.</title>
        <authorList>
            <consortium name="Threat Characterization Consortium"/>
            <person name="Ahmed S.A."/>
            <person name="Awosika J."/>
            <person name="Baldwin C."/>
            <person name="Bishop-Lilly K.A."/>
            <person name="Biswas B."/>
            <person name="Broomall S."/>
            <person name="Chain P.S."/>
            <person name="Chertkov O."/>
            <person name="Chokoshvili O."/>
            <person name="Coyne S."/>
            <person name="Davenport K."/>
            <person name="Detter J.C."/>
            <person name="Dorman W."/>
            <person name="Erkkila T.H."/>
            <person name="Folster J.P."/>
            <person name="Frey K.G."/>
            <person name="George M."/>
            <person name="Gleasner C."/>
            <person name="Henry M."/>
            <person name="Hill K.K."/>
            <person name="Hubbard K."/>
            <person name="Insalaco J."/>
            <person name="Johnson S."/>
            <person name="Kitzmiller A."/>
            <person name="Krepps M."/>
            <person name="Lo C.C."/>
            <person name="Luu T."/>
            <person name="McNew L.A."/>
            <person name="Minogue T."/>
            <person name="Munk C.A."/>
            <person name="Osborne B."/>
            <person name="Patel M."/>
            <person name="Reitenga K.G."/>
            <person name="Rosenzweig C.N."/>
            <person name="Shea A."/>
            <person name="Shen X."/>
            <person name="Strockbine N."/>
            <person name="Tarr C."/>
            <person name="Teshima H."/>
            <person name="van Gieson E."/>
            <person name="Verratti K."/>
            <person name="Wolcott M."/>
            <person name="Xie G."/>
            <person name="Sozhamannan S."/>
            <person name="Gibbons H.S."/>
        </authorList>
    </citation>
    <scope>NUCLEOTIDE SEQUENCE [LARGE SCALE GENOMIC DNA]</scope>
    <source>
        <strain evidence="3 4">2011C-3493</strain>
    </source>
</reference>
<dbReference type="InterPro" id="IPR003615">
    <property type="entry name" value="HNH_nuc"/>
</dbReference>
<accession>A0A0E0Y4S0</accession>
<evidence type="ECO:0000259" key="1">
    <source>
        <dbReference type="Pfam" id="PF13391"/>
    </source>
</evidence>
<dbReference type="NCBIfam" id="NF045808">
    <property type="entry name" value="PT-DNA_restrict"/>
    <property type="match status" value="1"/>
</dbReference>
<evidence type="ECO:0000313" key="4">
    <source>
        <dbReference type="Proteomes" id="UP000006167"/>
    </source>
</evidence>
<name>A0A0E0Y4S0_ECO1C</name>
<dbReference type="InterPro" id="IPR058813">
    <property type="entry name" value="DNA-SBD_ScoMcrA"/>
</dbReference>
<dbReference type="CDD" id="cd00085">
    <property type="entry name" value="HNHc"/>
    <property type="match status" value="1"/>
</dbReference>
<evidence type="ECO:0000259" key="2">
    <source>
        <dbReference type="Pfam" id="PF26340"/>
    </source>
</evidence>
<dbReference type="RefSeq" id="WP_000202281.1">
    <property type="nucleotide sequence ID" value="NC_018658.1"/>
</dbReference>
<dbReference type="Proteomes" id="UP000006167">
    <property type="component" value="Chromosome"/>
</dbReference>
<protein>
    <submittedName>
        <fullName evidence="3">Uncharacterized protein</fullName>
    </submittedName>
</protein>
<organism evidence="3 4">
    <name type="scientific">Escherichia coli O104:H4 (strain 2011C-3493)</name>
    <dbReference type="NCBI Taxonomy" id="1133852"/>
    <lineage>
        <taxon>Bacteria</taxon>
        <taxon>Pseudomonadati</taxon>
        <taxon>Pseudomonadota</taxon>
        <taxon>Gammaproteobacteria</taxon>
        <taxon>Enterobacterales</taxon>
        <taxon>Enterobacteriaceae</taxon>
        <taxon>Escherichia</taxon>
    </lineage>
</organism>
<dbReference type="AlphaFoldDB" id="A0A0E0Y4S0"/>
<dbReference type="PIRSF" id="PIRSF030850">
    <property type="entry name" value="UCP030850"/>
    <property type="match status" value="1"/>
</dbReference>
<feature type="domain" description="HNH nuclease" evidence="1">
    <location>
        <begin position="182"/>
        <end position="236"/>
    </location>
</feature>
<dbReference type="HOGENOM" id="CLU_075532_0_0_6"/>
<dbReference type="InterPro" id="IPR011396">
    <property type="entry name" value="PT_DNA_restrict"/>
</dbReference>
<dbReference type="KEGG" id="esl:O3K_22270"/>
<dbReference type="EMBL" id="CP003289">
    <property type="protein sequence ID" value="AFS76310.1"/>
    <property type="molecule type" value="Genomic_DNA"/>
</dbReference>